<evidence type="ECO:0000313" key="3">
    <source>
        <dbReference type="Proteomes" id="UP000260812"/>
    </source>
</evidence>
<accession>A0A3E3I5P0</accession>
<proteinExistence type="predicted"/>
<keyword evidence="3" id="KW-1185">Reference proteome</keyword>
<sequence>MRIKAICIICGLFCFLSGCIALPGQEPFGEKTYSGEKAQAIYEDISSSMYQIDFGDWKGYSVSSDFNSIVDVYKTEEYTLAYYEISGKDYSVWYDGRLYYYTDDKLFYRDMEWEKLETENFAKEKWNLARQLLELEDVKLTCKYIPMASDHKNLLKAEYPAAQIDGQQITFAELLFYLDENGEFNKVTMHCTKEGENYISISFFPYEGSTDLQAERKLWSFGHDLGLTEESVPALSQQEENREWSRKMIDSMDFEVLVERAEYAEDLTFPDLPTLLSEMAKEREAAF</sequence>
<reference evidence="2" key="1">
    <citation type="submission" date="2018-08" db="EMBL/GenBank/DDBJ databases">
        <title>A genome reference for cultivated species of the human gut microbiota.</title>
        <authorList>
            <person name="Zou Y."/>
            <person name="Xue W."/>
            <person name="Luo G."/>
        </authorList>
    </citation>
    <scope>NUCLEOTIDE SEQUENCE [LARGE SCALE GENOMIC DNA]</scope>
    <source>
        <strain evidence="2">TF05-5AC</strain>
    </source>
</reference>
<comment type="caution">
    <text evidence="2">The sequence shown here is derived from an EMBL/GenBank/DDBJ whole genome shotgun (WGS) entry which is preliminary data.</text>
</comment>
<evidence type="ECO:0000256" key="1">
    <source>
        <dbReference type="SAM" id="SignalP"/>
    </source>
</evidence>
<dbReference type="RefSeq" id="WP_117544477.1">
    <property type="nucleotide sequence ID" value="NZ_JBKUNB010000006.1"/>
</dbReference>
<dbReference type="Proteomes" id="UP000260812">
    <property type="component" value="Unassembled WGS sequence"/>
</dbReference>
<feature type="signal peptide" evidence="1">
    <location>
        <begin position="1"/>
        <end position="23"/>
    </location>
</feature>
<evidence type="ECO:0000313" key="2">
    <source>
        <dbReference type="EMBL" id="RGE60963.1"/>
    </source>
</evidence>
<keyword evidence="1" id="KW-0732">Signal</keyword>
<organism evidence="2 3">
    <name type="scientific">Eisenbergiella massiliensis</name>
    <dbReference type="NCBI Taxonomy" id="1720294"/>
    <lineage>
        <taxon>Bacteria</taxon>
        <taxon>Bacillati</taxon>
        <taxon>Bacillota</taxon>
        <taxon>Clostridia</taxon>
        <taxon>Lachnospirales</taxon>
        <taxon>Lachnospiraceae</taxon>
        <taxon>Eisenbergiella</taxon>
    </lineage>
</organism>
<dbReference type="AlphaFoldDB" id="A0A3E3I5P0"/>
<gene>
    <name evidence="2" type="ORF">DXC51_10490</name>
</gene>
<dbReference type="EMBL" id="QVLV01000006">
    <property type="protein sequence ID" value="RGE60963.1"/>
    <property type="molecule type" value="Genomic_DNA"/>
</dbReference>
<protein>
    <submittedName>
        <fullName evidence="2">Uncharacterized protein</fullName>
    </submittedName>
</protein>
<name>A0A3E3I5P0_9FIRM</name>
<dbReference type="PROSITE" id="PS51257">
    <property type="entry name" value="PROKAR_LIPOPROTEIN"/>
    <property type="match status" value="1"/>
</dbReference>
<feature type="chain" id="PRO_5039693429" evidence="1">
    <location>
        <begin position="24"/>
        <end position="287"/>
    </location>
</feature>
<dbReference type="GeneID" id="97987292"/>